<sequence length="312" mass="33955">MLVEKPPLSVEPGSNKSWLREKTDPYWICATEWITETIPITADQATLAGLAGVTTGAALRMCSAQNGDKNPWIYVPALVLISGGLLMDSIDGKIAKIRGTEGQGAALDAGVDRINNIVLGATKMILTQQNESQIGEVLAALSTVTGQLPSFARGLAESKGLEIDEGGGSFMNFFGTHLGRSILNGTGLVLPLLLRIPKVAAFIDNKLLVSAEFMQTFPYQEIFDAVTTVMNTKVAYDRLKIYQNPAPNHPRFSEKERDAKQKQAEEKIQSYKILMGINIAAMLGTYAGLHSDQIISGWQEFVHDHTRVPIVK</sequence>
<dbReference type="InterPro" id="IPR043130">
    <property type="entry name" value="CDP-OH_PTrfase_TM_dom"/>
</dbReference>
<evidence type="ECO:0000313" key="1">
    <source>
        <dbReference type="EMBL" id="PJC30276.1"/>
    </source>
</evidence>
<organism evidence="1 2">
    <name type="scientific">Candidatus Roizmanbacteria bacterium CG_4_9_14_0_2_um_filter_39_13</name>
    <dbReference type="NCBI Taxonomy" id="1974839"/>
    <lineage>
        <taxon>Bacteria</taxon>
        <taxon>Candidatus Roizmaniibacteriota</taxon>
    </lineage>
</organism>
<proteinExistence type="predicted"/>
<protein>
    <recommendedName>
        <fullName evidence="3">CDP-alcohol phosphatidyltransferase family protein</fullName>
    </recommendedName>
</protein>
<comment type="caution">
    <text evidence="1">The sequence shown here is derived from an EMBL/GenBank/DDBJ whole genome shotgun (WGS) entry which is preliminary data.</text>
</comment>
<accession>A0A2M8EWM3</accession>
<gene>
    <name evidence="1" type="ORF">CO051_06580</name>
</gene>
<dbReference type="Proteomes" id="UP000231383">
    <property type="component" value="Unassembled WGS sequence"/>
</dbReference>
<reference evidence="2" key="1">
    <citation type="submission" date="2017-09" db="EMBL/GenBank/DDBJ databases">
        <title>Depth-based differentiation of microbial function through sediment-hosted aquifers and enrichment of novel symbionts in the deep terrestrial subsurface.</title>
        <authorList>
            <person name="Probst A.J."/>
            <person name="Ladd B."/>
            <person name="Jarett J.K."/>
            <person name="Geller-Mcgrath D.E."/>
            <person name="Sieber C.M.K."/>
            <person name="Emerson J.B."/>
            <person name="Anantharaman K."/>
            <person name="Thomas B.C."/>
            <person name="Malmstrom R."/>
            <person name="Stieglmeier M."/>
            <person name="Klingl A."/>
            <person name="Woyke T."/>
            <person name="Ryan C.M."/>
            <person name="Banfield J.F."/>
        </authorList>
    </citation>
    <scope>NUCLEOTIDE SEQUENCE [LARGE SCALE GENOMIC DNA]</scope>
</reference>
<name>A0A2M8EWM3_9BACT</name>
<evidence type="ECO:0008006" key="3">
    <source>
        <dbReference type="Google" id="ProtNLM"/>
    </source>
</evidence>
<evidence type="ECO:0000313" key="2">
    <source>
        <dbReference type="Proteomes" id="UP000231383"/>
    </source>
</evidence>
<dbReference type="Gene3D" id="1.20.120.1760">
    <property type="match status" value="1"/>
</dbReference>
<dbReference type="EMBL" id="PFSC01000170">
    <property type="protein sequence ID" value="PJC30276.1"/>
    <property type="molecule type" value="Genomic_DNA"/>
</dbReference>
<dbReference type="AlphaFoldDB" id="A0A2M8EWM3"/>